<evidence type="ECO:0000259" key="6">
    <source>
        <dbReference type="Pfam" id="PF01490"/>
    </source>
</evidence>
<feature type="transmembrane region" description="Helical" evidence="5">
    <location>
        <begin position="264"/>
        <end position="284"/>
    </location>
</feature>
<keyword evidence="2 5" id="KW-0812">Transmembrane</keyword>
<sequence>MSTIDFRKTRLPSIRPEEDNYDPRDHRQPAHTINTWMAYSNLFRATTGAGMLAMPLIMSLSGIIVGPILCILTGLLMIHAHSLLLDSLYEVARQLKMPYISYRYAFRLALLHGPPLFHGVANHGPIIIATCLFVSQLGICSVIVIFTMDSLRDLMDWQANQTALIALIFPFFIMEFFMRNFTIVSYVSAIGTFVNLIGIGLVFEHIIEEAHGETLRFTTIFHDVMFSFGVVQFNLCAIGVVMAVDKHLANPRIMRARLGVINVGIMIPTIITLIFGMVGYWGFGTMEENILRCLPFQERTSLSTVLVYMLAMILTYPLHSAPAIHAILEVVKFHETPDSTPPSEDTMFAIENIGKPIFVVLSFLICYVVPFQGPFLAFVGNLCASMLALVFPAVMDLCLKYPHWYGAYNIHLFKDMAMIFVGMGSVLFGCIFTTELIEIRLKTKYSPNSYGFF</sequence>
<evidence type="ECO:0000256" key="3">
    <source>
        <dbReference type="ARBA" id="ARBA00022989"/>
    </source>
</evidence>
<feature type="transmembrane region" description="Helical" evidence="5">
    <location>
        <begin position="375"/>
        <end position="395"/>
    </location>
</feature>
<dbReference type="Pfam" id="PF01490">
    <property type="entry name" value="Aa_trans"/>
    <property type="match status" value="1"/>
</dbReference>
<gene>
    <name evidence="7" type="ORF">B5V51_2004</name>
</gene>
<feature type="transmembrane region" description="Helical" evidence="5">
    <location>
        <begin position="52"/>
        <end position="78"/>
    </location>
</feature>
<comment type="caution">
    <text evidence="7">The sequence shown here is derived from an EMBL/GenBank/DDBJ whole genome shotgun (WGS) entry which is preliminary data.</text>
</comment>
<dbReference type="AlphaFoldDB" id="A0A2A4JIA8"/>
<dbReference type="GO" id="GO:0015179">
    <property type="term" value="F:L-amino acid transmembrane transporter activity"/>
    <property type="evidence" value="ECO:0007669"/>
    <property type="project" value="TreeGrafter"/>
</dbReference>
<feature type="transmembrane region" description="Helical" evidence="5">
    <location>
        <begin position="305"/>
        <end position="328"/>
    </location>
</feature>
<evidence type="ECO:0000256" key="2">
    <source>
        <dbReference type="ARBA" id="ARBA00022692"/>
    </source>
</evidence>
<dbReference type="InterPro" id="IPR013057">
    <property type="entry name" value="AA_transpt_TM"/>
</dbReference>
<dbReference type="EMBL" id="NWSH01001413">
    <property type="protein sequence ID" value="PCG71314.1"/>
    <property type="molecule type" value="Genomic_DNA"/>
</dbReference>
<dbReference type="PANTHER" id="PTHR22950">
    <property type="entry name" value="AMINO ACID TRANSPORTER"/>
    <property type="match status" value="1"/>
</dbReference>
<keyword evidence="4 5" id="KW-0472">Membrane</keyword>
<proteinExistence type="predicted"/>
<feature type="transmembrane region" description="Helical" evidence="5">
    <location>
        <begin position="348"/>
        <end position="368"/>
    </location>
</feature>
<name>A0A2A4JIA8_HELVI</name>
<organism evidence="7">
    <name type="scientific">Heliothis virescens</name>
    <name type="common">Tobacco budworm moth</name>
    <dbReference type="NCBI Taxonomy" id="7102"/>
    <lineage>
        <taxon>Eukaryota</taxon>
        <taxon>Metazoa</taxon>
        <taxon>Ecdysozoa</taxon>
        <taxon>Arthropoda</taxon>
        <taxon>Hexapoda</taxon>
        <taxon>Insecta</taxon>
        <taxon>Pterygota</taxon>
        <taxon>Neoptera</taxon>
        <taxon>Endopterygota</taxon>
        <taxon>Lepidoptera</taxon>
        <taxon>Glossata</taxon>
        <taxon>Ditrysia</taxon>
        <taxon>Noctuoidea</taxon>
        <taxon>Noctuidae</taxon>
        <taxon>Heliothinae</taxon>
        <taxon>Heliothis</taxon>
    </lineage>
</organism>
<feature type="domain" description="Amino acid transporter transmembrane" evidence="6">
    <location>
        <begin position="31"/>
        <end position="433"/>
    </location>
</feature>
<keyword evidence="3 5" id="KW-1133">Transmembrane helix</keyword>
<evidence type="ECO:0000313" key="7">
    <source>
        <dbReference type="EMBL" id="PCG71314.1"/>
    </source>
</evidence>
<dbReference type="GO" id="GO:0005774">
    <property type="term" value="C:vacuolar membrane"/>
    <property type="evidence" value="ECO:0007669"/>
    <property type="project" value="TreeGrafter"/>
</dbReference>
<feature type="transmembrane region" description="Helical" evidence="5">
    <location>
        <begin position="415"/>
        <end position="437"/>
    </location>
</feature>
<protein>
    <recommendedName>
        <fullName evidence="6">Amino acid transporter transmembrane domain-containing protein</fullName>
    </recommendedName>
</protein>
<evidence type="ECO:0000256" key="1">
    <source>
        <dbReference type="ARBA" id="ARBA00004141"/>
    </source>
</evidence>
<dbReference type="STRING" id="7102.A0A2A4JIA8"/>
<feature type="transmembrane region" description="Helical" evidence="5">
    <location>
        <begin position="159"/>
        <end position="177"/>
    </location>
</feature>
<dbReference type="PANTHER" id="PTHR22950:SF340">
    <property type="entry name" value="AMINO ACID TRANSPORTER TRANSMEMBRANE DOMAIN-CONTAINING PROTEIN-RELATED"/>
    <property type="match status" value="1"/>
</dbReference>
<evidence type="ECO:0000256" key="4">
    <source>
        <dbReference type="ARBA" id="ARBA00023136"/>
    </source>
</evidence>
<evidence type="ECO:0000256" key="5">
    <source>
        <dbReference type="SAM" id="Phobius"/>
    </source>
</evidence>
<feature type="transmembrane region" description="Helical" evidence="5">
    <location>
        <begin position="224"/>
        <end position="244"/>
    </location>
</feature>
<comment type="subcellular location">
    <subcellularLocation>
        <location evidence="1">Membrane</location>
        <topology evidence="1">Multi-pass membrane protein</topology>
    </subcellularLocation>
</comment>
<feature type="transmembrane region" description="Helical" evidence="5">
    <location>
        <begin position="183"/>
        <end position="203"/>
    </location>
</feature>
<accession>A0A2A4JIA8</accession>
<feature type="transmembrane region" description="Helical" evidence="5">
    <location>
        <begin position="126"/>
        <end position="147"/>
    </location>
</feature>
<reference evidence="7" key="1">
    <citation type="submission" date="2017-09" db="EMBL/GenBank/DDBJ databases">
        <title>Contemporary evolution of a Lepidopteran species, Heliothis virescens, in response to modern agricultural practices.</title>
        <authorList>
            <person name="Fritz M.L."/>
            <person name="Deyonke A.M."/>
            <person name="Papanicolaou A."/>
            <person name="Micinski S."/>
            <person name="Westbrook J."/>
            <person name="Gould F."/>
        </authorList>
    </citation>
    <scope>NUCLEOTIDE SEQUENCE [LARGE SCALE GENOMIC DNA]</scope>
    <source>
        <strain evidence="7">HvINT-</strain>
        <tissue evidence="7">Whole body</tissue>
    </source>
</reference>